<gene>
    <name evidence="6" type="primary">hsp60-3</name>
    <name evidence="6" type="ORF">RCIX2097</name>
</gene>
<dbReference type="NCBIfam" id="NF041082">
    <property type="entry name" value="thermosome_alpha"/>
    <property type="match status" value="1"/>
</dbReference>
<dbReference type="InterPro" id="IPR017998">
    <property type="entry name" value="Chaperone_TCP-1"/>
</dbReference>
<dbReference type="Proteomes" id="UP000000663">
    <property type="component" value="Chromosome"/>
</dbReference>
<dbReference type="PATRIC" id="fig|351160.9.peg.1047"/>
<dbReference type="SUPFAM" id="SSF48592">
    <property type="entry name" value="GroEL equatorial domain-like"/>
    <property type="match status" value="1"/>
</dbReference>
<organism evidence="6 7">
    <name type="scientific">Methanocella arvoryzae (strain DSM 22066 / NBRC 105507 / MRE50)</name>
    <dbReference type="NCBI Taxonomy" id="351160"/>
    <lineage>
        <taxon>Archaea</taxon>
        <taxon>Methanobacteriati</taxon>
        <taxon>Methanobacteriota</taxon>
        <taxon>Stenosarchaea group</taxon>
        <taxon>Methanomicrobia</taxon>
        <taxon>Methanocellales</taxon>
        <taxon>Methanocellaceae</taxon>
        <taxon>Methanocella</taxon>
    </lineage>
</organism>
<keyword evidence="4 5" id="KW-0143">Chaperone</keyword>
<dbReference type="PROSITE" id="PS00750">
    <property type="entry name" value="TCP1_1"/>
    <property type="match status" value="1"/>
</dbReference>
<dbReference type="Gene3D" id="3.50.7.10">
    <property type="entry name" value="GroEL"/>
    <property type="match status" value="1"/>
</dbReference>
<dbReference type="Gene3D" id="3.30.260.10">
    <property type="entry name" value="TCP-1-like chaperonin intermediate domain"/>
    <property type="match status" value="1"/>
</dbReference>
<evidence type="ECO:0000256" key="1">
    <source>
        <dbReference type="ARBA" id="ARBA00008020"/>
    </source>
</evidence>
<dbReference type="PANTHER" id="PTHR11353">
    <property type="entry name" value="CHAPERONIN"/>
    <property type="match status" value="1"/>
</dbReference>
<evidence type="ECO:0000256" key="2">
    <source>
        <dbReference type="ARBA" id="ARBA00022741"/>
    </source>
</evidence>
<dbReference type="STRING" id="351160.RCIX2097"/>
<dbReference type="NCBIfam" id="NF041083">
    <property type="entry name" value="thermosome_beta"/>
    <property type="match status" value="1"/>
</dbReference>
<dbReference type="PRINTS" id="PR00304">
    <property type="entry name" value="TCOMPLEXTCP1"/>
</dbReference>
<dbReference type="InterPro" id="IPR027410">
    <property type="entry name" value="TCP-1-like_intermed_sf"/>
</dbReference>
<dbReference type="GO" id="GO:0051082">
    <property type="term" value="F:unfolded protein binding"/>
    <property type="evidence" value="ECO:0007669"/>
    <property type="project" value="InterPro"/>
</dbReference>
<evidence type="ECO:0000256" key="5">
    <source>
        <dbReference type="RuleBase" id="RU004187"/>
    </source>
</evidence>
<keyword evidence="3 5" id="KW-0067">ATP-binding</keyword>
<dbReference type="InterPro" id="IPR027413">
    <property type="entry name" value="GROEL-like_equatorial_sf"/>
</dbReference>
<evidence type="ECO:0000256" key="3">
    <source>
        <dbReference type="ARBA" id="ARBA00022840"/>
    </source>
</evidence>
<proteinExistence type="inferred from homology"/>
<dbReference type="Gene3D" id="1.10.560.10">
    <property type="entry name" value="GroEL-like equatorial domain"/>
    <property type="match status" value="1"/>
</dbReference>
<dbReference type="KEGG" id="rci:RCIX2097"/>
<protein>
    <submittedName>
        <fullName evidence="6">Chaperonin Hsp60 (GroEL-like)</fullName>
    </submittedName>
</protein>
<dbReference type="GO" id="GO:0005524">
    <property type="term" value="F:ATP binding"/>
    <property type="evidence" value="ECO:0007669"/>
    <property type="project" value="UniProtKB-KW"/>
</dbReference>
<dbReference type="GO" id="GO:0140662">
    <property type="term" value="F:ATP-dependent protein folding chaperone"/>
    <property type="evidence" value="ECO:0007669"/>
    <property type="project" value="InterPro"/>
</dbReference>
<dbReference type="SUPFAM" id="SSF54849">
    <property type="entry name" value="GroEL-intermediate domain like"/>
    <property type="match status" value="1"/>
</dbReference>
<dbReference type="InterPro" id="IPR054827">
    <property type="entry name" value="thermosome_alpha"/>
</dbReference>
<keyword evidence="2 5" id="KW-0547">Nucleotide-binding</keyword>
<dbReference type="eggNOG" id="arCOG01257">
    <property type="taxonomic scope" value="Archaea"/>
</dbReference>
<dbReference type="InterPro" id="IPR002423">
    <property type="entry name" value="Cpn60/GroEL/TCP-1"/>
</dbReference>
<dbReference type="SUPFAM" id="SSF52029">
    <property type="entry name" value="GroEL apical domain-like"/>
    <property type="match status" value="1"/>
</dbReference>
<evidence type="ECO:0000313" key="7">
    <source>
        <dbReference type="Proteomes" id="UP000000663"/>
    </source>
</evidence>
<reference evidence="6 7" key="1">
    <citation type="journal article" date="2006" name="Science">
        <title>Genome of rice cluster I archaea -- the key methane producers in the rice rhizosphere.</title>
        <authorList>
            <person name="Erkel C."/>
            <person name="Kube M."/>
            <person name="Reinhardt R."/>
            <person name="Liesack W."/>
        </authorList>
    </citation>
    <scope>NUCLEOTIDE SEQUENCE [LARGE SCALE GENOMIC DNA]</scope>
    <source>
        <strain evidence="7">DSM 22066 / NBRC 105507 / MRE50</strain>
    </source>
</reference>
<dbReference type="InterPro" id="IPR002194">
    <property type="entry name" value="Chaperonin_TCP-1_CS"/>
</dbReference>
<dbReference type="CDD" id="cd03343">
    <property type="entry name" value="cpn60"/>
    <property type="match status" value="1"/>
</dbReference>
<evidence type="ECO:0000256" key="4">
    <source>
        <dbReference type="ARBA" id="ARBA00023186"/>
    </source>
</evidence>
<dbReference type="EMBL" id="AM114193">
    <property type="protein sequence ID" value="CAJ37234.1"/>
    <property type="molecule type" value="Genomic_DNA"/>
</dbReference>
<keyword evidence="7" id="KW-1185">Reference proteome</keyword>
<comment type="similarity">
    <text evidence="1 5">Belongs to the TCP-1 chaperonin family.</text>
</comment>
<sequence length="560" mass="59397">MANEGAGGQPVYILREGSTQSKGRDAQQFNIMAAVAVAEAVKSTLGPKGMDKMLVDPTGNVTVTNDGATILREVQIDHPAAQMIVEVARAQDDEVGDGTTTAVVLAGELLRKASDLMDRQIHPTVIATGYRMAADKAKELLQTIAVPVEKTDRELLEKIAFTAMTGKGAEAEGAMLSKLAVDAVLAVEDAGKVDTDNVKVEKMVGPGAMASQLIKGIALGKTRVVENMPKAVSKAKILLLNASMEIKKTQVDASIKIKSPQQMKTFLEQEEAMLLKNVEAISKSGANVLFCQKGMDDLVASHLGKKGIFAIKSVSESDMKKLSRATGARIVTKIEEIDPKDLGYAGIVEERKVSGDESLTFVEECKNPKAVTLFVRAGTATVMDELERALHDAIRVVSVVVEDGKVVPAGGAPEIELSLRLKQYASTIGGREQLAIESFANAMEIIPRTLAENAGLDPIDMLVSLRSKHEAKNGKNFGLNVYEGKPIDMLAAGIIEPLRVKTQAVGSAAEAAVMILRIDDVIASGGPSEQTISEAKQQAKRQLAAGRMGGGMPPGMGGFM</sequence>
<dbReference type="PROSITE" id="PS00751">
    <property type="entry name" value="TCP1_2"/>
    <property type="match status" value="1"/>
</dbReference>
<dbReference type="NCBIfam" id="TIGR02339">
    <property type="entry name" value="thermosome_arch"/>
    <property type="match status" value="1"/>
</dbReference>
<dbReference type="PROSITE" id="PS00995">
    <property type="entry name" value="TCP1_3"/>
    <property type="match status" value="1"/>
</dbReference>
<accession>Q0W309</accession>
<dbReference type="InterPro" id="IPR053374">
    <property type="entry name" value="TCP-1_chaperonin"/>
</dbReference>
<dbReference type="AlphaFoldDB" id="Q0W309"/>
<dbReference type="InterPro" id="IPR027409">
    <property type="entry name" value="GroEL-like_apical_dom_sf"/>
</dbReference>
<evidence type="ECO:0000313" key="6">
    <source>
        <dbReference type="EMBL" id="CAJ37234.1"/>
    </source>
</evidence>
<dbReference type="InterPro" id="IPR012714">
    <property type="entry name" value="Thermosome_arc"/>
</dbReference>
<dbReference type="Pfam" id="PF00118">
    <property type="entry name" value="Cpn60_TCP1"/>
    <property type="match status" value="1"/>
</dbReference>
<name>Q0W309_METAR</name>
<dbReference type="GO" id="GO:0016887">
    <property type="term" value="F:ATP hydrolysis activity"/>
    <property type="evidence" value="ECO:0007669"/>
    <property type="project" value="InterPro"/>
</dbReference>